<dbReference type="PANTHER" id="PTHR46680">
    <property type="entry name" value="NF-KAPPA-B INHIBITOR ALPHA"/>
    <property type="match status" value="1"/>
</dbReference>
<accession>A0AA88YCI3</accession>
<evidence type="ECO:0000256" key="1">
    <source>
        <dbReference type="ARBA" id="ARBA00022737"/>
    </source>
</evidence>
<keyword evidence="2 3" id="KW-0040">ANK repeat</keyword>
<gene>
    <name evidence="4" type="ORF">FSP39_020665</name>
</gene>
<evidence type="ECO:0000313" key="4">
    <source>
        <dbReference type="EMBL" id="KAK3093825.1"/>
    </source>
</evidence>
<organism evidence="4 5">
    <name type="scientific">Pinctada imbricata</name>
    <name type="common">Atlantic pearl-oyster</name>
    <name type="synonym">Pinctada martensii</name>
    <dbReference type="NCBI Taxonomy" id="66713"/>
    <lineage>
        <taxon>Eukaryota</taxon>
        <taxon>Metazoa</taxon>
        <taxon>Spiralia</taxon>
        <taxon>Lophotrochozoa</taxon>
        <taxon>Mollusca</taxon>
        <taxon>Bivalvia</taxon>
        <taxon>Autobranchia</taxon>
        <taxon>Pteriomorphia</taxon>
        <taxon>Pterioida</taxon>
        <taxon>Pterioidea</taxon>
        <taxon>Pteriidae</taxon>
        <taxon>Pinctada</taxon>
    </lineage>
</organism>
<dbReference type="PANTHER" id="PTHR46680:SF3">
    <property type="entry name" value="NF-KAPPA-B INHIBITOR CACTUS"/>
    <property type="match status" value="1"/>
</dbReference>
<dbReference type="GO" id="GO:0005829">
    <property type="term" value="C:cytosol"/>
    <property type="evidence" value="ECO:0007669"/>
    <property type="project" value="TreeGrafter"/>
</dbReference>
<dbReference type="Proteomes" id="UP001186944">
    <property type="component" value="Unassembled WGS sequence"/>
</dbReference>
<dbReference type="InterPro" id="IPR002110">
    <property type="entry name" value="Ankyrin_rpt"/>
</dbReference>
<name>A0AA88YCI3_PINIB</name>
<dbReference type="PROSITE" id="PS50297">
    <property type="entry name" value="ANK_REP_REGION"/>
    <property type="match status" value="2"/>
</dbReference>
<dbReference type="InterPro" id="IPR051070">
    <property type="entry name" value="NF-kappa-B_inhibitor"/>
</dbReference>
<dbReference type="GO" id="GO:0071356">
    <property type="term" value="P:cellular response to tumor necrosis factor"/>
    <property type="evidence" value="ECO:0007669"/>
    <property type="project" value="TreeGrafter"/>
</dbReference>
<dbReference type="PROSITE" id="PS50088">
    <property type="entry name" value="ANK_REPEAT"/>
    <property type="match status" value="2"/>
</dbReference>
<dbReference type="SUPFAM" id="SSF48403">
    <property type="entry name" value="Ankyrin repeat"/>
    <property type="match status" value="1"/>
</dbReference>
<dbReference type="SMART" id="SM00248">
    <property type="entry name" value="ANK"/>
    <property type="match status" value="3"/>
</dbReference>
<dbReference type="Pfam" id="PF12796">
    <property type="entry name" value="Ank_2"/>
    <property type="match status" value="1"/>
</dbReference>
<dbReference type="EMBL" id="VSWD01000009">
    <property type="protein sequence ID" value="KAK3093825.1"/>
    <property type="molecule type" value="Genomic_DNA"/>
</dbReference>
<dbReference type="InterPro" id="IPR036770">
    <property type="entry name" value="Ankyrin_rpt-contain_sf"/>
</dbReference>
<dbReference type="Gene3D" id="1.25.40.20">
    <property type="entry name" value="Ankyrin repeat-containing domain"/>
    <property type="match status" value="1"/>
</dbReference>
<reference evidence="4" key="1">
    <citation type="submission" date="2019-08" db="EMBL/GenBank/DDBJ databases">
        <title>The improved chromosome-level genome for the pearl oyster Pinctada fucata martensii using PacBio sequencing and Hi-C.</title>
        <authorList>
            <person name="Zheng Z."/>
        </authorList>
    </citation>
    <scope>NUCLEOTIDE SEQUENCE</scope>
    <source>
        <strain evidence="4">ZZ-2019</strain>
        <tissue evidence="4">Adductor muscle</tissue>
    </source>
</reference>
<keyword evidence="5" id="KW-1185">Reference proteome</keyword>
<proteinExistence type="predicted"/>
<keyword evidence="1" id="KW-0677">Repeat</keyword>
<evidence type="ECO:0000313" key="5">
    <source>
        <dbReference type="Proteomes" id="UP001186944"/>
    </source>
</evidence>
<feature type="repeat" description="ANK" evidence="3">
    <location>
        <begin position="65"/>
        <end position="88"/>
    </location>
</feature>
<dbReference type="GO" id="GO:0051059">
    <property type="term" value="F:NF-kappaB binding"/>
    <property type="evidence" value="ECO:0007669"/>
    <property type="project" value="TreeGrafter"/>
</dbReference>
<evidence type="ECO:0000256" key="2">
    <source>
        <dbReference type="ARBA" id="ARBA00023043"/>
    </source>
</evidence>
<evidence type="ECO:0000256" key="3">
    <source>
        <dbReference type="PROSITE-ProRule" id="PRU00023"/>
    </source>
</evidence>
<feature type="repeat" description="ANK" evidence="3">
    <location>
        <begin position="31"/>
        <end position="63"/>
    </location>
</feature>
<dbReference type="AlphaFoldDB" id="A0AA88YCI3"/>
<comment type="caution">
    <text evidence="4">The sequence shown here is derived from an EMBL/GenBank/DDBJ whole genome shotgun (WGS) entry which is preliminary data.</text>
</comment>
<sequence length="219" mass="24088">MDPVKHQETQLNKYKITYQKIPQDLESRNYNGQTCLHVAAEGTHLPCIRLLVKKGANSNAADGKSGRTALHYAAESGNRILLEFLLQNPKVSVHAKTYAGLTPIMLAVGRGFGDIVMRLRQSGAIIESIAGEESESDEDMLSPQCVPYTCSIYSASSLRVGPAPEESRASPRQQLDIEMQRSKYVSKDLSVPNVNVGLTGTFYMLYTIMAVVQGLYSFI</sequence>
<protein>
    <submittedName>
        <fullName evidence="4">Uncharacterized protein</fullName>
    </submittedName>
</protein>